<evidence type="ECO:0000256" key="5">
    <source>
        <dbReference type="ARBA" id="ARBA00024731"/>
    </source>
</evidence>
<name>A0A8H4NCV7_9PEZI</name>
<dbReference type="InterPro" id="IPR027417">
    <property type="entry name" value="P-loop_NTPase"/>
</dbReference>
<evidence type="ECO:0000256" key="4">
    <source>
        <dbReference type="ARBA" id="ARBA00023134"/>
    </source>
</evidence>
<dbReference type="CDD" id="cd16262">
    <property type="entry name" value="EFG_III"/>
    <property type="match status" value="1"/>
</dbReference>
<dbReference type="PANTHER" id="PTHR43261">
    <property type="entry name" value="TRANSLATION ELONGATION FACTOR G-RELATED"/>
    <property type="match status" value="1"/>
</dbReference>
<comment type="similarity">
    <text evidence="6">Belongs to the TRAFAC class translation factor GTPase superfamily. Classic translation factor GTPase family. EF-G/EF-2 subfamily.</text>
</comment>
<dbReference type="Proteomes" id="UP000572817">
    <property type="component" value="Unassembled WGS sequence"/>
</dbReference>
<dbReference type="FunFam" id="2.40.30.10:FF:000106">
    <property type="entry name" value="Ribosome-releasing factor 2, mitochondrial"/>
    <property type="match status" value="1"/>
</dbReference>
<dbReference type="Pfam" id="PF14492">
    <property type="entry name" value="EFG_III"/>
    <property type="match status" value="1"/>
</dbReference>
<keyword evidence="3 6" id="KW-0496">Mitochondrion</keyword>
<dbReference type="SUPFAM" id="SSF54980">
    <property type="entry name" value="EF-G C-terminal domain-like"/>
    <property type="match status" value="2"/>
</dbReference>
<dbReference type="SUPFAM" id="SSF52540">
    <property type="entry name" value="P-loop containing nucleoside triphosphate hydrolases"/>
    <property type="match status" value="1"/>
</dbReference>
<dbReference type="GO" id="GO:0032790">
    <property type="term" value="P:ribosome disassembly"/>
    <property type="evidence" value="ECO:0007669"/>
    <property type="project" value="UniProtKB-UniRule"/>
</dbReference>
<dbReference type="FunFam" id="3.40.50.300:FF:001636">
    <property type="entry name" value="Ribosome-releasing factor 2, mitochondrial"/>
    <property type="match status" value="1"/>
</dbReference>
<feature type="compositionally biased region" description="Low complexity" evidence="7">
    <location>
        <begin position="801"/>
        <end position="824"/>
    </location>
</feature>
<feature type="compositionally biased region" description="Low complexity" evidence="7">
    <location>
        <begin position="671"/>
        <end position="682"/>
    </location>
</feature>
<keyword evidence="9" id="KW-0251">Elongation factor</keyword>
<evidence type="ECO:0000256" key="2">
    <source>
        <dbReference type="ARBA" id="ARBA00022917"/>
    </source>
</evidence>
<dbReference type="Pfam" id="PF00679">
    <property type="entry name" value="EFG_C"/>
    <property type="match status" value="1"/>
</dbReference>
<evidence type="ECO:0000313" key="10">
    <source>
        <dbReference type="Proteomes" id="UP000572817"/>
    </source>
</evidence>
<dbReference type="GO" id="GO:0005739">
    <property type="term" value="C:mitochondrion"/>
    <property type="evidence" value="ECO:0007669"/>
    <property type="project" value="UniProtKB-SubCell"/>
</dbReference>
<dbReference type="InterPro" id="IPR009022">
    <property type="entry name" value="EFG_III"/>
</dbReference>
<dbReference type="InterPro" id="IPR031157">
    <property type="entry name" value="G_TR_CS"/>
</dbReference>
<keyword evidence="1 6" id="KW-0547">Nucleotide-binding</keyword>
<dbReference type="SUPFAM" id="SSF50447">
    <property type="entry name" value="Translation proteins"/>
    <property type="match status" value="1"/>
</dbReference>
<dbReference type="PROSITE" id="PS51722">
    <property type="entry name" value="G_TR_2"/>
    <property type="match status" value="1"/>
</dbReference>
<sequence>MILSHAWRASLRVRNVACARAFHLSIPRRAAQPGTQALGNALQRTRNIGIIAHIDAGKTTTTERMLYYSGFTRRLGDVDEGSTVTDFLPAERARGITIQSAAISFHWPPLSATPGQGSSADGGGKLTLPRSSTSHNINLIDTPGHADFTFEVLRSLRILDGAVCVLDGVAGVEAQTEQVWKQANQYQIPRIIFVNKLDRDGAAFERTVKEIGVRLHGWPAVCQIPWWKDGKGKLVGVGDAVHLRGMLWGEGGDGKAITMHSLEELGGINSSLAAELKKARVALVELLSEHDDEMVERFLEYDEDHLAIPSLDIVESLRRCILQHPQKIIPTFAGASFRNIGVQPLLDAVVDLLPSPEERPDAEVKLGSLSGGLDDLFSGKLAIAPTPRAGSKGNKKSVSKSSSQATSATSKLQACALAFKVVNDNKRGVLVYVRVYSGALARNTVLFNTNLGISEKVPRLLKMYANDAAEVDEIPAGQIGVIPGLKHARTGDTLIVYTGAHPKVGPPAPINTLQLRPIVVPPPVFFTSVEPDSLSEEKHLSDMLSVLLREDPSLQVSLDPESGQTHLAGMGELHLEIASDRLLNDFKAKASTGAIEIGYREAVNSNSITCTETFAREVAGRHARASCTASVAPLDAFAPPSQSEDDDIHTTTTLPLDSQNTLTIDHPTLDTTGTPTSNPNSTALPETLPWPTVLRALQTGASAALARGPTHRFPVHSTTVTITLDPSTHISPDTTPAALSGAARLAVAAALRDAASKSGDGNALMEPVMRVTIAVNESDLGAVVHDISSARGGSVLSLDTETSTALAADEASSSSSSSSSTTPHPAEEEEPTLLDPAKIYAPPDPFGSTGGGVADGGGHDRQRQITARVPLKEMVGYLRHLRSLTKGRGTFVMSIDRFERVTGPRLRAVLGELRGGGY</sequence>
<dbReference type="Gene3D" id="3.30.70.240">
    <property type="match status" value="1"/>
</dbReference>
<dbReference type="SUPFAM" id="SSF54211">
    <property type="entry name" value="Ribosomal protein S5 domain 2-like"/>
    <property type="match status" value="1"/>
</dbReference>
<comment type="function">
    <text evidence="6">Mitochondrial GTPase that mediates the disassembly of ribosomes from messenger RNA at the termination of mitochondrial protein biosynthesis. Not involved in the GTP-dependent ribosomal translocation step during translation elongation.</text>
</comment>
<proteinExistence type="inferred from homology"/>
<dbReference type="GO" id="GO:0003924">
    <property type="term" value="F:GTPase activity"/>
    <property type="evidence" value="ECO:0007669"/>
    <property type="project" value="UniProtKB-UniRule"/>
</dbReference>
<evidence type="ECO:0000256" key="7">
    <source>
        <dbReference type="SAM" id="MobiDB-lite"/>
    </source>
</evidence>
<reference evidence="9" key="1">
    <citation type="submission" date="2020-04" db="EMBL/GenBank/DDBJ databases">
        <title>Genome Assembly and Annotation of Botryosphaeria dothidea sdau 11-99, a Latent Pathogen of Apple Fruit Ring Rot in China.</title>
        <authorList>
            <person name="Yu C."/>
            <person name="Diao Y."/>
            <person name="Lu Q."/>
            <person name="Zhao J."/>
            <person name="Cui S."/>
            <person name="Peng C."/>
            <person name="He B."/>
            <person name="Liu H."/>
        </authorList>
    </citation>
    <scope>NUCLEOTIDE SEQUENCE [LARGE SCALE GENOMIC DNA]</scope>
    <source>
        <strain evidence="9">Sdau11-99</strain>
    </source>
</reference>
<dbReference type="GO" id="GO:0005525">
    <property type="term" value="F:GTP binding"/>
    <property type="evidence" value="ECO:0007669"/>
    <property type="project" value="UniProtKB-UniRule"/>
</dbReference>
<dbReference type="InterPro" id="IPR030851">
    <property type="entry name" value="EFG2"/>
</dbReference>
<feature type="binding site" evidence="6">
    <location>
        <begin position="195"/>
        <end position="198"/>
    </location>
    <ligand>
        <name>GTP</name>
        <dbReference type="ChEBI" id="CHEBI:37565"/>
    </ligand>
</feature>
<dbReference type="Gene3D" id="2.40.30.10">
    <property type="entry name" value="Translation factors"/>
    <property type="match status" value="1"/>
</dbReference>
<feature type="compositionally biased region" description="Polar residues" evidence="7">
    <location>
        <begin position="650"/>
        <end position="663"/>
    </location>
</feature>
<feature type="domain" description="Tr-type G" evidence="8">
    <location>
        <begin position="43"/>
        <end position="357"/>
    </location>
</feature>
<dbReference type="InterPro" id="IPR000640">
    <property type="entry name" value="EFG_V-like"/>
</dbReference>
<dbReference type="Pfam" id="PF22042">
    <property type="entry name" value="EF-G_D2"/>
    <property type="match status" value="1"/>
</dbReference>
<dbReference type="Gene3D" id="3.30.70.870">
    <property type="entry name" value="Elongation Factor G (Translational Gtpase), domain 3"/>
    <property type="match status" value="1"/>
</dbReference>
<dbReference type="InterPro" id="IPR035647">
    <property type="entry name" value="EFG_III/V"/>
</dbReference>
<feature type="region of interest" description="Disordered" evidence="7">
    <location>
        <begin position="636"/>
        <end position="687"/>
    </location>
</feature>
<dbReference type="InterPro" id="IPR053905">
    <property type="entry name" value="EF-G-like_DII"/>
</dbReference>
<comment type="subcellular location">
    <subcellularLocation>
        <location evidence="6">Mitochondrion</location>
    </subcellularLocation>
</comment>
<dbReference type="AlphaFoldDB" id="A0A8H4NCV7"/>
<dbReference type="FunFam" id="3.30.70.870:FF:000007">
    <property type="entry name" value="Ribosome-releasing factor 2, mitochondrial"/>
    <property type="match status" value="1"/>
</dbReference>
<dbReference type="InterPro" id="IPR035649">
    <property type="entry name" value="EFG_V"/>
</dbReference>
<keyword evidence="10" id="KW-1185">Reference proteome</keyword>
<dbReference type="InterPro" id="IPR020568">
    <property type="entry name" value="Ribosomal_Su5_D2-typ_SF"/>
</dbReference>
<dbReference type="PROSITE" id="PS00301">
    <property type="entry name" value="G_TR_1"/>
    <property type="match status" value="1"/>
</dbReference>
<dbReference type="HAMAP" id="MF_03059">
    <property type="entry name" value="mEF_G_2"/>
    <property type="match status" value="1"/>
</dbReference>
<evidence type="ECO:0000256" key="1">
    <source>
        <dbReference type="ARBA" id="ARBA00022741"/>
    </source>
</evidence>
<dbReference type="InterPro" id="IPR041095">
    <property type="entry name" value="EFG_II"/>
</dbReference>
<dbReference type="GO" id="GO:0003746">
    <property type="term" value="F:translation elongation factor activity"/>
    <property type="evidence" value="ECO:0007669"/>
    <property type="project" value="UniProtKB-KW"/>
</dbReference>
<keyword evidence="2 6" id="KW-0648">Protein biosynthesis</keyword>
<protein>
    <recommendedName>
        <fullName evidence="6">Ribosome-releasing factor 2, mitochondrial</fullName>
        <shortName evidence="6">RRF2mt</shortName>
    </recommendedName>
    <alternativeName>
        <fullName evidence="6">Elongation factor G 2, mitochondrial</fullName>
        <shortName evidence="6">EF-G2mt</shortName>
        <shortName evidence="6">mEF-G 2</shortName>
    </alternativeName>
</protein>
<evidence type="ECO:0000256" key="6">
    <source>
        <dbReference type="HAMAP-Rule" id="MF_03059"/>
    </source>
</evidence>
<accession>A0A8H4NCV7</accession>
<dbReference type="OrthoDB" id="198619at2759"/>
<comment type="function">
    <text evidence="5">Catalyzes the GTP-dependent ribosomal translocation step during translation elongation. During this step, the ribosome changes from the pre-translocational (PRE) to the post-translocational (POST) state as the newly formed A-site-bound peptidyl-tRNA and P-site-bound deacylated tRNA move to the P and E sites, respectively. Catalyzes the coordinated movement of the two tRNA molecules, the mRNA and conformational changes in the ribosome.</text>
</comment>
<dbReference type="GO" id="GO:0032543">
    <property type="term" value="P:mitochondrial translation"/>
    <property type="evidence" value="ECO:0007669"/>
    <property type="project" value="UniProtKB-UniRule"/>
</dbReference>
<keyword evidence="4 6" id="KW-0342">GTP-binding</keyword>
<feature type="binding site" evidence="6">
    <location>
        <begin position="52"/>
        <end position="59"/>
    </location>
    <ligand>
        <name>GTP</name>
        <dbReference type="ChEBI" id="CHEBI:37565"/>
    </ligand>
</feature>
<dbReference type="InterPro" id="IPR014721">
    <property type="entry name" value="Ribsml_uS5_D2-typ_fold_subgr"/>
</dbReference>
<gene>
    <name evidence="6" type="primary">MEF2</name>
    <name evidence="9" type="ORF">GTA08_BOTSDO00561</name>
</gene>
<dbReference type="EMBL" id="WWBZ02000001">
    <property type="protein sequence ID" value="KAF4314381.1"/>
    <property type="molecule type" value="Genomic_DNA"/>
</dbReference>
<comment type="caution">
    <text evidence="9">The sequence shown here is derived from an EMBL/GenBank/DDBJ whole genome shotgun (WGS) entry which is preliminary data.</text>
</comment>
<dbReference type="CDD" id="cd01886">
    <property type="entry name" value="EF-G"/>
    <property type="match status" value="1"/>
</dbReference>
<dbReference type="InterPro" id="IPR000795">
    <property type="entry name" value="T_Tr_GTP-bd_dom"/>
</dbReference>
<evidence type="ECO:0000259" key="8">
    <source>
        <dbReference type="PROSITE" id="PS51722"/>
    </source>
</evidence>
<evidence type="ECO:0000256" key="3">
    <source>
        <dbReference type="ARBA" id="ARBA00023128"/>
    </source>
</evidence>
<dbReference type="CDD" id="cd03713">
    <property type="entry name" value="EFG_mtEFG_C"/>
    <property type="match status" value="1"/>
</dbReference>
<dbReference type="InterPro" id="IPR009000">
    <property type="entry name" value="Transl_B-barrel_sf"/>
</dbReference>
<dbReference type="Pfam" id="PF00009">
    <property type="entry name" value="GTP_EFTU"/>
    <property type="match status" value="1"/>
</dbReference>
<dbReference type="InterPro" id="IPR005225">
    <property type="entry name" value="Small_GTP-bd"/>
</dbReference>
<dbReference type="SMART" id="SM00838">
    <property type="entry name" value="EFG_C"/>
    <property type="match status" value="1"/>
</dbReference>
<dbReference type="NCBIfam" id="TIGR00231">
    <property type="entry name" value="small_GTP"/>
    <property type="match status" value="1"/>
</dbReference>
<dbReference type="PRINTS" id="PR00315">
    <property type="entry name" value="ELONGATNFCT"/>
</dbReference>
<feature type="binding site" evidence="6">
    <location>
        <begin position="141"/>
        <end position="145"/>
    </location>
    <ligand>
        <name>GTP</name>
        <dbReference type="ChEBI" id="CHEBI:37565"/>
    </ligand>
</feature>
<organism evidence="9 10">
    <name type="scientific">Botryosphaeria dothidea</name>
    <dbReference type="NCBI Taxonomy" id="55169"/>
    <lineage>
        <taxon>Eukaryota</taxon>
        <taxon>Fungi</taxon>
        <taxon>Dikarya</taxon>
        <taxon>Ascomycota</taxon>
        <taxon>Pezizomycotina</taxon>
        <taxon>Dothideomycetes</taxon>
        <taxon>Dothideomycetes incertae sedis</taxon>
        <taxon>Botryosphaeriales</taxon>
        <taxon>Botryosphaeriaceae</taxon>
        <taxon>Botryosphaeria</taxon>
    </lineage>
</organism>
<dbReference type="Gene3D" id="3.30.230.10">
    <property type="match status" value="1"/>
</dbReference>
<dbReference type="Gene3D" id="3.40.50.300">
    <property type="entry name" value="P-loop containing nucleotide triphosphate hydrolases"/>
    <property type="match status" value="1"/>
</dbReference>
<feature type="region of interest" description="Disordered" evidence="7">
    <location>
        <begin position="801"/>
        <end position="862"/>
    </location>
</feature>
<evidence type="ECO:0000313" key="9">
    <source>
        <dbReference type="EMBL" id="KAF4314381.1"/>
    </source>
</evidence>
<dbReference type="PANTHER" id="PTHR43261:SF1">
    <property type="entry name" value="RIBOSOME-RELEASING FACTOR 2, MITOCHONDRIAL"/>
    <property type="match status" value="1"/>
</dbReference>